<feature type="region of interest" description="Disordered" evidence="1">
    <location>
        <begin position="51"/>
        <end position="81"/>
    </location>
</feature>
<evidence type="ECO:0000313" key="3">
    <source>
        <dbReference type="Proteomes" id="UP000694412"/>
    </source>
</evidence>
<protein>
    <submittedName>
        <fullName evidence="2">Uncharacterized protein</fullName>
    </submittedName>
</protein>
<dbReference type="AlphaFoldDB" id="A0A8C2SP58"/>
<reference evidence="2" key="2">
    <citation type="submission" date="2025-09" db="UniProtKB">
        <authorList>
            <consortium name="Ensembl"/>
        </authorList>
    </citation>
    <scope>IDENTIFICATION</scope>
</reference>
<evidence type="ECO:0000313" key="2">
    <source>
        <dbReference type="Ensembl" id="ENSCJPP00005001677.1"/>
    </source>
</evidence>
<dbReference type="GeneTree" id="ENSGT01040000244527"/>
<organism evidence="2 3">
    <name type="scientific">Coturnix japonica</name>
    <name type="common">Japanese quail</name>
    <name type="synonym">Coturnix coturnix japonica</name>
    <dbReference type="NCBI Taxonomy" id="93934"/>
    <lineage>
        <taxon>Eukaryota</taxon>
        <taxon>Metazoa</taxon>
        <taxon>Chordata</taxon>
        <taxon>Craniata</taxon>
        <taxon>Vertebrata</taxon>
        <taxon>Euteleostomi</taxon>
        <taxon>Archelosauria</taxon>
        <taxon>Archosauria</taxon>
        <taxon>Dinosauria</taxon>
        <taxon>Saurischia</taxon>
        <taxon>Theropoda</taxon>
        <taxon>Coelurosauria</taxon>
        <taxon>Aves</taxon>
        <taxon>Neognathae</taxon>
        <taxon>Galloanserae</taxon>
        <taxon>Galliformes</taxon>
        <taxon>Phasianidae</taxon>
        <taxon>Perdicinae</taxon>
        <taxon>Coturnix</taxon>
    </lineage>
</organism>
<dbReference type="Ensembl" id="ENSCJPT00005002831.1">
    <property type="protein sequence ID" value="ENSCJPP00005001677.1"/>
    <property type="gene ID" value="ENSCJPG00005001722.1"/>
</dbReference>
<keyword evidence="3" id="KW-1185">Reference proteome</keyword>
<reference evidence="2" key="1">
    <citation type="submission" date="2025-08" db="UniProtKB">
        <authorList>
            <consortium name="Ensembl"/>
        </authorList>
    </citation>
    <scope>IDENTIFICATION</scope>
</reference>
<sequence>MGKLLSCVLGPRLYRVHRRRGEGGGEPSWVTPAAWESPHGNECVVALGARNGGASETTPTHTVDLQSYNTPPNKSPPHINS</sequence>
<proteinExistence type="predicted"/>
<accession>A0A8C2SP58</accession>
<evidence type="ECO:0000256" key="1">
    <source>
        <dbReference type="SAM" id="MobiDB-lite"/>
    </source>
</evidence>
<dbReference type="Proteomes" id="UP000694412">
    <property type="component" value="Unassembled WGS sequence"/>
</dbReference>
<name>A0A8C2SP58_COTJA</name>
<feature type="compositionally biased region" description="Polar residues" evidence="1">
    <location>
        <begin position="54"/>
        <end position="81"/>
    </location>
</feature>